<keyword evidence="7 10" id="KW-0472">Membrane</keyword>
<keyword evidence="9" id="KW-0511">Multifunctional enzyme</keyword>
<evidence type="ECO:0000313" key="13">
    <source>
        <dbReference type="EMBL" id="QJA05855.1"/>
    </source>
</evidence>
<dbReference type="GO" id="GO:0008168">
    <property type="term" value="F:methyltransferase activity"/>
    <property type="evidence" value="ECO:0007669"/>
    <property type="project" value="UniProtKB-KW"/>
</dbReference>
<dbReference type="Proteomes" id="UP000501253">
    <property type="component" value="Chromosome"/>
</dbReference>
<evidence type="ECO:0000256" key="9">
    <source>
        <dbReference type="RuleBase" id="RU003794"/>
    </source>
</evidence>
<dbReference type="PRINTS" id="PR00864">
    <property type="entry name" value="PREPILNPTASE"/>
</dbReference>
<protein>
    <recommendedName>
        <fullName evidence="9">Prepilin leader peptidase/N-methyltransferase</fullName>
        <ecNumber evidence="9">2.1.1.-</ecNumber>
        <ecNumber evidence="9">3.4.23.43</ecNumber>
    </recommendedName>
</protein>
<evidence type="ECO:0000256" key="7">
    <source>
        <dbReference type="ARBA" id="ARBA00023136"/>
    </source>
</evidence>
<proteinExistence type="inferred from homology"/>
<keyword evidence="9" id="KW-0378">Hydrolase</keyword>
<comment type="similarity">
    <text evidence="2 8">Belongs to the peptidase A24 family.</text>
</comment>
<sequence length="257" mass="28094">MNPPQLFFLFLLGLALGSFLNVVIYRLPRGLSLATPGSFCPHCGHRLRWYENLPLLSYLLQKGRCRSCGGIISWRYPLVELTSGLLILFTFERFGWPAGAIFYLFSLLLLAATFIDLEHRIIPDEITLGGLLLGLALSPWNPLVTPFRALVGALCGAGAFYLLGEFYAWLRGREGLGGGDHKLLALIGAFLGPWRLFPVVFLAAASGLGAALFLFLLGRRRLSGGSALPFGPFLALGALATLFLPRGALFFLFPTVY</sequence>
<dbReference type="InterPro" id="IPR000045">
    <property type="entry name" value="Prepilin_IV_endopep_pep"/>
</dbReference>
<reference evidence="13 14" key="1">
    <citation type="submission" date="2019-08" db="EMBL/GenBank/DDBJ databases">
        <title>Complete genome sequence of Thermosulfurimonas marina SU872T, an anaerobic thermophilic chemolithoautotrophic bacterium isolated from a shallow marine hydrothermal vent.</title>
        <authorList>
            <person name="Allioux M."/>
            <person name="Jebbar M."/>
            <person name="Slobodkina G."/>
            <person name="Slobodkin A."/>
            <person name="Moalic Y."/>
            <person name="Frolova A."/>
            <person name="Shao Z."/>
            <person name="Alain K."/>
        </authorList>
    </citation>
    <scope>NUCLEOTIDE SEQUENCE [LARGE SCALE GENOMIC DNA]</scope>
    <source>
        <strain evidence="13 14">SU872</strain>
    </source>
</reference>
<evidence type="ECO:0000256" key="10">
    <source>
        <dbReference type="SAM" id="Phobius"/>
    </source>
</evidence>
<evidence type="ECO:0000313" key="14">
    <source>
        <dbReference type="Proteomes" id="UP000501253"/>
    </source>
</evidence>
<evidence type="ECO:0000259" key="12">
    <source>
        <dbReference type="Pfam" id="PF06750"/>
    </source>
</evidence>
<organism evidence="13 14">
    <name type="scientific">Thermosulfurimonas marina</name>
    <dbReference type="NCBI Taxonomy" id="2047767"/>
    <lineage>
        <taxon>Bacteria</taxon>
        <taxon>Pseudomonadati</taxon>
        <taxon>Thermodesulfobacteriota</taxon>
        <taxon>Thermodesulfobacteria</taxon>
        <taxon>Thermodesulfobacteriales</taxon>
        <taxon>Thermodesulfobacteriaceae</taxon>
        <taxon>Thermosulfurimonas</taxon>
    </lineage>
</organism>
<keyword evidence="5 9" id="KW-0812">Transmembrane</keyword>
<dbReference type="PANTHER" id="PTHR30487">
    <property type="entry name" value="TYPE 4 PREPILIN-LIKE PROTEINS LEADER PEPTIDE-PROCESSING ENZYME"/>
    <property type="match status" value="1"/>
</dbReference>
<accession>A0A6H1WRK7</accession>
<dbReference type="AlphaFoldDB" id="A0A6H1WRK7"/>
<evidence type="ECO:0000256" key="6">
    <source>
        <dbReference type="ARBA" id="ARBA00022989"/>
    </source>
</evidence>
<dbReference type="Pfam" id="PF01478">
    <property type="entry name" value="Peptidase_A24"/>
    <property type="match status" value="1"/>
</dbReference>
<keyword evidence="9" id="KW-0489">Methyltransferase</keyword>
<feature type="domain" description="Prepilin peptidase A24 N-terminal" evidence="12">
    <location>
        <begin position="11"/>
        <end position="93"/>
    </location>
</feature>
<keyword evidence="14" id="KW-1185">Reference proteome</keyword>
<feature type="transmembrane region" description="Helical" evidence="10">
    <location>
        <begin position="121"/>
        <end position="137"/>
    </location>
</feature>
<dbReference type="InterPro" id="IPR050882">
    <property type="entry name" value="Prepilin_peptidase/N-MTase"/>
</dbReference>
<feature type="transmembrane region" description="Helical" evidence="10">
    <location>
        <begin position="196"/>
        <end position="218"/>
    </location>
</feature>
<comment type="subcellular location">
    <subcellularLocation>
        <location evidence="1">Cell inner membrane</location>
        <topology evidence="1">Multi-pass membrane protein</topology>
    </subcellularLocation>
    <subcellularLocation>
        <location evidence="9">Cell membrane</location>
        <topology evidence="9">Multi-pass membrane protein</topology>
    </subcellularLocation>
</comment>
<feature type="transmembrane region" description="Helical" evidence="10">
    <location>
        <begin position="6"/>
        <end position="25"/>
    </location>
</feature>
<gene>
    <name evidence="13" type="ORF">FVE67_03160</name>
</gene>
<evidence type="ECO:0000256" key="2">
    <source>
        <dbReference type="ARBA" id="ARBA00005801"/>
    </source>
</evidence>
<dbReference type="InterPro" id="IPR010627">
    <property type="entry name" value="Prepilin_pept_A24_N"/>
</dbReference>
<dbReference type="GO" id="GO:0004190">
    <property type="term" value="F:aspartic-type endopeptidase activity"/>
    <property type="evidence" value="ECO:0007669"/>
    <property type="project" value="UniProtKB-EC"/>
</dbReference>
<feature type="transmembrane region" description="Helical" evidence="10">
    <location>
        <begin position="230"/>
        <end position="253"/>
    </location>
</feature>
<keyword evidence="9" id="KW-0808">Transferase</keyword>
<dbReference type="KEGG" id="tmai:FVE67_03160"/>
<dbReference type="GO" id="GO:0032259">
    <property type="term" value="P:methylation"/>
    <property type="evidence" value="ECO:0007669"/>
    <property type="project" value="UniProtKB-KW"/>
</dbReference>
<evidence type="ECO:0000256" key="8">
    <source>
        <dbReference type="RuleBase" id="RU003793"/>
    </source>
</evidence>
<evidence type="ECO:0000256" key="3">
    <source>
        <dbReference type="ARBA" id="ARBA00022475"/>
    </source>
</evidence>
<evidence type="ECO:0000256" key="1">
    <source>
        <dbReference type="ARBA" id="ARBA00004429"/>
    </source>
</evidence>
<keyword evidence="3" id="KW-1003">Cell membrane</keyword>
<dbReference type="InterPro" id="IPR014032">
    <property type="entry name" value="Peptidase_A24A_bac"/>
</dbReference>
<comment type="catalytic activity">
    <reaction evidence="9">
        <text>Typically cleaves a -Gly-|-Phe- bond to release an N-terminal, basic peptide of 5-8 residues from type IV prepilin, and then N-methylates the new N-terminal amino group, the methyl donor being S-adenosyl-L-methionine.</text>
        <dbReference type="EC" id="3.4.23.43"/>
    </reaction>
</comment>
<keyword evidence="9" id="KW-0645">Protease</keyword>
<feature type="domain" description="Prepilin type IV endopeptidase peptidase" evidence="11">
    <location>
        <begin position="104"/>
        <end position="210"/>
    </location>
</feature>
<evidence type="ECO:0000256" key="5">
    <source>
        <dbReference type="ARBA" id="ARBA00022692"/>
    </source>
</evidence>
<feature type="transmembrane region" description="Helical" evidence="10">
    <location>
        <begin position="94"/>
        <end position="115"/>
    </location>
</feature>
<keyword evidence="6 10" id="KW-1133">Transmembrane helix</keyword>
<dbReference type="GO" id="GO:0005886">
    <property type="term" value="C:plasma membrane"/>
    <property type="evidence" value="ECO:0007669"/>
    <property type="project" value="UniProtKB-SubCell"/>
</dbReference>
<feature type="transmembrane region" description="Helical" evidence="10">
    <location>
        <begin position="149"/>
        <end position="170"/>
    </location>
</feature>
<evidence type="ECO:0000256" key="4">
    <source>
        <dbReference type="ARBA" id="ARBA00022519"/>
    </source>
</evidence>
<comment type="function">
    <text evidence="9">Plays an essential role in type IV pili and type II pseudopili formation by proteolytically removing the leader sequence from substrate proteins and subsequently monomethylating the alpha-amino group of the newly exposed N-terminal phenylalanine.</text>
</comment>
<dbReference type="PANTHER" id="PTHR30487:SF0">
    <property type="entry name" value="PREPILIN LEADER PEPTIDASE_N-METHYLTRANSFERASE-RELATED"/>
    <property type="match status" value="1"/>
</dbReference>
<dbReference type="GO" id="GO:0006465">
    <property type="term" value="P:signal peptide processing"/>
    <property type="evidence" value="ECO:0007669"/>
    <property type="project" value="TreeGrafter"/>
</dbReference>
<dbReference type="EC" id="2.1.1.-" evidence="9"/>
<dbReference type="Gene3D" id="1.20.120.1220">
    <property type="match status" value="1"/>
</dbReference>
<dbReference type="EC" id="3.4.23.43" evidence="9"/>
<dbReference type="EMBL" id="CP042909">
    <property type="protein sequence ID" value="QJA05855.1"/>
    <property type="molecule type" value="Genomic_DNA"/>
</dbReference>
<name>A0A6H1WRK7_9BACT</name>
<evidence type="ECO:0000259" key="11">
    <source>
        <dbReference type="Pfam" id="PF01478"/>
    </source>
</evidence>
<dbReference type="RefSeq" id="WP_168719210.1">
    <property type="nucleotide sequence ID" value="NZ_CP042909.1"/>
</dbReference>
<dbReference type="Pfam" id="PF06750">
    <property type="entry name" value="A24_N_bact"/>
    <property type="match status" value="1"/>
</dbReference>
<keyword evidence="4" id="KW-0997">Cell inner membrane</keyword>